<accession>A0ABQ6FUJ3</accession>
<dbReference type="InterPro" id="IPR036322">
    <property type="entry name" value="WD40_repeat_dom_sf"/>
</dbReference>
<evidence type="ECO:0000313" key="3">
    <source>
        <dbReference type="Proteomes" id="UP001344906"/>
    </source>
</evidence>
<dbReference type="EMBL" id="BSRI01000002">
    <property type="protein sequence ID" value="GLV57313.1"/>
    <property type="molecule type" value="Genomic_DNA"/>
</dbReference>
<dbReference type="InterPro" id="IPR058502">
    <property type="entry name" value="PLL-like_beta-prop"/>
</dbReference>
<dbReference type="Proteomes" id="UP001344906">
    <property type="component" value="Unassembled WGS sequence"/>
</dbReference>
<reference evidence="2 3" key="1">
    <citation type="submission" date="2023-02" db="EMBL/GenBank/DDBJ databases">
        <title>Dictyobacter halimunensis sp. nov., a new member of the class Ktedonobacteria from forest soil in a geothermal area.</title>
        <authorList>
            <person name="Rachmania M.K."/>
            <person name="Ningsih F."/>
            <person name="Sakai Y."/>
            <person name="Yabe S."/>
            <person name="Yokota A."/>
            <person name="Sjamsuridzal W."/>
        </authorList>
    </citation>
    <scope>NUCLEOTIDE SEQUENCE [LARGE SCALE GENOMIC DNA]</scope>
    <source>
        <strain evidence="2 3">S3.2.2.5</strain>
    </source>
</reference>
<keyword evidence="3" id="KW-1185">Reference proteome</keyword>
<protein>
    <recommendedName>
        <fullName evidence="1">PLL-like beta propeller domain-containing protein</fullName>
    </recommendedName>
</protein>
<dbReference type="RefSeq" id="WP_338253237.1">
    <property type="nucleotide sequence ID" value="NZ_BSRI01000002.1"/>
</dbReference>
<organism evidence="2 3">
    <name type="scientific">Dictyobacter halimunensis</name>
    <dbReference type="NCBI Taxonomy" id="3026934"/>
    <lineage>
        <taxon>Bacteria</taxon>
        <taxon>Bacillati</taxon>
        <taxon>Chloroflexota</taxon>
        <taxon>Ktedonobacteria</taxon>
        <taxon>Ktedonobacterales</taxon>
        <taxon>Dictyobacteraceae</taxon>
        <taxon>Dictyobacter</taxon>
    </lineage>
</organism>
<name>A0ABQ6FUJ3_9CHLR</name>
<evidence type="ECO:0000259" key="1">
    <source>
        <dbReference type="Pfam" id="PF26607"/>
    </source>
</evidence>
<gene>
    <name evidence="2" type="ORF">KDH_41490</name>
</gene>
<comment type="caution">
    <text evidence="2">The sequence shown here is derived from an EMBL/GenBank/DDBJ whole genome shotgun (WGS) entry which is preliminary data.</text>
</comment>
<dbReference type="Pfam" id="PF26607">
    <property type="entry name" value="DUF8189"/>
    <property type="match status" value="1"/>
</dbReference>
<evidence type="ECO:0000313" key="2">
    <source>
        <dbReference type="EMBL" id="GLV57313.1"/>
    </source>
</evidence>
<dbReference type="SUPFAM" id="SSF50978">
    <property type="entry name" value="WD40 repeat-like"/>
    <property type="match status" value="1"/>
</dbReference>
<sequence>MVQSLAFNEVATAISGLVVENDQTQHVVIATGDANIYYITPQANEQLAFSVIGRLDGEVINALAVYASADGALHSVAATVDGNLYHFEGEQKQFVHHFEDVMVTALAAYSSADNTYHVLAATSDDVVYHLNMQSEREATPEPVASLESNATSIAGYFTSKTATHHLLVAASDGHLYDYAFGNQQTAQRRSLGFFDERFFGMAAYQLPIDGSRHLIVATRDGKLYHVSYLNEEASFQTDVLARFYLVSEGSMTFLTAYAQADGLQHVVVASSDGSLHHFSFRGSPSQQHKLTSDALALQQKDVDHSILTTFMALY</sequence>
<proteinExistence type="predicted"/>
<dbReference type="Gene3D" id="2.120.10.70">
    <property type="entry name" value="Fucose-specific lectin"/>
    <property type="match status" value="1"/>
</dbReference>
<feature type="domain" description="PLL-like beta propeller" evidence="1">
    <location>
        <begin position="6"/>
        <end position="285"/>
    </location>
</feature>